<dbReference type="RefSeq" id="WP_005880186.1">
    <property type="nucleotide sequence ID" value="NZ_CP019430.1"/>
</dbReference>
<keyword evidence="2" id="KW-1185">Reference proteome</keyword>
<organism evidence="1 2">
    <name type="scientific">Oxalobacter formigenes OXCC13</name>
    <dbReference type="NCBI Taxonomy" id="556269"/>
    <lineage>
        <taxon>Bacteria</taxon>
        <taxon>Pseudomonadati</taxon>
        <taxon>Pseudomonadota</taxon>
        <taxon>Betaproteobacteria</taxon>
        <taxon>Burkholderiales</taxon>
        <taxon>Oxalobacteraceae</taxon>
        <taxon>Oxalobacter</taxon>
    </lineage>
</organism>
<evidence type="ECO:0000313" key="1">
    <source>
        <dbReference type="EMBL" id="EEO29594.1"/>
    </source>
</evidence>
<dbReference type="GeneID" id="77135467"/>
<dbReference type="AlphaFoldDB" id="C3X8R8"/>
<reference evidence="1 2" key="1">
    <citation type="submission" date="2009-02" db="EMBL/GenBank/DDBJ databases">
        <title>The Genome Sequence of Oxalobacter formigenes OXCC13.</title>
        <authorList>
            <consortium name="The Broad Institute Genome Sequencing Platform"/>
            <person name="Ward D."/>
            <person name="Young S.K."/>
            <person name="Kodira C.D."/>
            <person name="Zeng Q."/>
            <person name="Koehrsen M."/>
            <person name="Alvarado L."/>
            <person name="Berlin A."/>
            <person name="Borenstein D."/>
            <person name="Chen Z."/>
            <person name="Engels R."/>
            <person name="Freedman E."/>
            <person name="Gellesch M."/>
            <person name="Goldberg J."/>
            <person name="Griggs A."/>
            <person name="Gujja S."/>
            <person name="Heiman D."/>
            <person name="Hepburn T."/>
            <person name="Howarth C."/>
            <person name="Jen D."/>
            <person name="Larson L."/>
            <person name="Lewis B."/>
            <person name="Mehta T."/>
            <person name="Park D."/>
            <person name="Pearson M."/>
            <person name="Roberts A."/>
            <person name="Saif S."/>
            <person name="Shea T."/>
            <person name="Shenoy N."/>
            <person name="Sisk P."/>
            <person name="Stolte C."/>
            <person name="Sykes S."/>
            <person name="Walk T."/>
            <person name="White J."/>
            <person name="Yandava C."/>
            <person name="Allison M.J."/>
            <person name="Lander E."/>
            <person name="Nusbaum C."/>
            <person name="Galagan J."/>
            <person name="Birren B."/>
        </authorList>
    </citation>
    <scope>NUCLEOTIDE SEQUENCE [LARGE SCALE GENOMIC DNA]</scope>
    <source>
        <strain evidence="1 2">OXCC13</strain>
    </source>
</reference>
<gene>
    <name evidence="1" type="ORF">OFBG_00622</name>
</gene>
<dbReference type="Proteomes" id="UP000005089">
    <property type="component" value="Unassembled WGS sequence"/>
</dbReference>
<evidence type="ECO:0000313" key="2">
    <source>
        <dbReference type="Proteomes" id="UP000005089"/>
    </source>
</evidence>
<dbReference type="STRING" id="847.BRW83_1612"/>
<proteinExistence type="predicted"/>
<dbReference type="HOGENOM" id="CLU_2956175_0_0_4"/>
<dbReference type="EMBL" id="GG658170">
    <property type="protein sequence ID" value="EEO29594.1"/>
    <property type="molecule type" value="Genomic_DNA"/>
</dbReference>
<accession>C3X8R8</accession>
<protein>
    <submittedName>
        <fullName evidence="1">Uncharacterized protein</fullName>
    </submittedName>
</protein>
<name>C3X8R8_OXAFO</name>
<sequence>MLFYPKIGYLKGCKAVFSVFLPVFKDGLFFAINVLHRLTEEKMLDKIQLSGEVRPKKAD</sequence>